<feature type="compositionally biased region" description="Polar residues" evidence="6">
    <location>
        <begin position="419"/>
        <end position="430"/>
    </location>
</feature>
<evidence type="ECO:0000259" key="7">
    <source>
        <dbReference type="PROSITE" id="PS50011"/>
    </source>
</evidence>
<dbReference type="PANTHER" id="PTHR43671:SF13">
    <property type="entry name" value="SERINE_THREONINE-PROTEIN KINASE NEK2"/>
    <property type="match status" value="1"/>
</dbReference>
<dbReference type="InterPro" id="IPR000719">
    <property type="entry name" value="Prot_kinase_dom"/>
</dbReference>
<evidence type="ECO:0000256" key="3">
    <source>
        <dbReference type="ARBA" id="ARBA00022741"/>
    </source>
</evidence>
<gene>
    <name evidence="8" type="ORF">MNBD_GAMMA11-1895</name>
</gene>
<dbReference type="Gene3D" id="1.10.510.10">
    <property type="entry name" value="Transferase(Phosphotransferase) domain 1"/>
    <property type="match status" value="1"/>
</dbReference>
<protein>
    <recommendedName>
        <fullName evidence="1">non-specific serine/threonine protein kinase</fullName>
        <ecNumber evidence="1">2.7.11.1</ecNumber>
    </recommendedName>
</protein>
<dbReference type="SMART" id="SM00220">
    <property type="entry name" value="S_TKc"/>
    <property type="match status" value="1"/>
</dbReference>
<dbReference type="CDD" id="cd14014">
    <property type="entry name" value="STKc_PknB_like"/>
    <property type="match status" value="1"/>
</dbReference>
<dbReference type="Pfam" id="PF00069">
    <property type="entry name" value="Pkinase"/>
    <property type="match status" value="1"/>
</dbReference>
<dbReference type="PROSITE" id="PS50011">
    <property type="entry name" value="PROTEIN_KINASE_DOM"/>
    <property type="match status" value="1"/>
</dbReference>
<evidence type="ECO:0000256" key="1">
    <source>
        <dbReference type="ARBA" id="ARBA00012513"/>
    </source>
</evidence>
<name>A0A3B0X3H0_9ZZZZ</name>
<feature type="domain" description="Protein kinase" evidence="7">
    <location>
        <begin position="1"/>
        <end position="260"/>
    </location>
</feature>
<dbReference type="GO" id="GO:0004674">
    <property type="term" value="F:protein serine/threonine kinase activity"/>
    <property type="evidence" value="ECO:0007669"/>
    <property type="project" value="UniProtKB-KW"/>
</dbReference>
<feature type="region of interest" description="Disordered" evidence="6">
    <location>
        <begin position="327"/>
        <end position="349"/>
    </location>
</feature>
<dbReference type="Gene3D" id="1.25.40.10">
    <property type="entry name" value="Tetratricopeptide repeat domain"/>
    <property type="match status" value="1"/>
</dbReference>
<dbReference type="PANTHER" id="PTHR43671">
    <property type="entry name" value="SERINE/THREONINE-PROTEIN KINASE NEK"/>
    <property type="match status" value="1"/>
</dbReference>
<evidence type="ECO:0000256" key="5">
    <source>
        <dbReference type="ARBA" id="ARBA00022840"/>
    </source>
</evidence>
<dbReference type="InterPro" id="IPR008271">
    <property type="entry name" value="Ser/Thr_kinase_AS"/>
</dbReference>
<dbReference type="InterPro" id="IPR011990">
    <property type="entry name" value="TPR-like_helical_dom_sf"/>
</dbReference>
<keyword evidence="5" id="KW-0067">ATP-binding</keyword>
<organism evidence="8">
    <name type="scientific">hydrothermal vent metagenome</name>
    <dbReference type="NCBI Taxonomy" id="652676"/>
    <lineage>
        <taxon>unclassified sequences</taxon>
        <taxon>metagenomes</taxon>
        <taxon>ecological metagenomes</taxon>
    </lineage>
</organism>
<proteinExistence type="predicted"/>
<dbReference type="EC" id="2.7.11.1" evidence="1"/>
<dbReference type="SUPFAM" id="SSF56112">
    <property type="entry name" value="Protein kinase-like (PK-like)"/>
    <property type="match status" value="1"/>
</dbReference>
<dbReference type="PROSITE" id="PS00108">
    <property type="entry name" value="PROTEIN_KINASE_ST"/>
    <property type="match status" value="1"/>
</dbReference>
<dbReference type="InterPro" id="IPR011009">
    <property type="entry name" value="Kinase-like_dom_sf"/>
</dbReference>
<keyword evidence="2" id="KW-0808">Transferase</keyword>
<feature type="region of interest" description="Disordered" evidence="6">
    <location>
        <begin position="419"/>
        <end position="467"/>
    </location>
</feature>
<dbReference type="AlphaFoldDB" id="A0A3B0X3H0"/>
<feature type="compositionally biased region" description="Low complexity" evidence="6">
    <location>
        <begin position="440"/>
        <end position="453"/>
    </location>
</feature>
<evidence type="ECO:0000256" key="6">
    <source>
        <dbReference type="SAM" id="MobiDB-lite"/>
    </source>
</evidence>
<accession>A0A3B0X3H0</accession>
<sequence>MAIKEFMPEDFASREHDNTVHPKTGEHKALYEWGLQRFVDEARTLAKFNHPNIVRVLSVFEENNTAYMIMEYAQGRDLSGLYAEPLKMSEDELLDIFIPIMDGLSLVHNAGFIHRDIKPANIYIRDNNSPLLLDFGSARQSIGDKTKTLTSLVTYGYAPFEQYNEGSGKQGVWTDIYSLGASLYVGVTGNKPADALSRGGGFIDKGLDTCMPASIIAKGEYSDNFLLAIDKALMFKIEDRPADILQCADMLQGKIRAPELPDFMMNAIKDAGVDAIRDSSGAGSTRFSRQVSGLSSEVELAETLSIRSSQGDGQGLENARIVRQARNNNRTVVRNKAHARDTKNGGLDEPVVNISESELMQMRSGLSRNGPTRHGPAKHGSAIDSHAKPLLTRYRPVIALLMVSILAVVVAGVLLNQPSVNQPSVNQPSGPDSREIEKPNQLAQQRARQNAQKEQQRERVKQKQQKKRIDRLIVSARRLFLDGNYVTPADENAYAYYQQVLGLQAGHSAALDGLNKIEKRLFNLASSAFMGKKYKQALNYLDQLGVVNADSSAAKSLYDKLKLEQSHNAQIKIWLEGAKEYIKGNRFTRPPGKNAHELYKKILSLQPGNIAAQQGIADIQQRYIVLFEKHISAAHLNKARRDLQTMDEISVARSDIEKMQRILVLAKKKQHAKKIALDKSKQKKLSDVLLMQKISQFTTAIQTGNKHQLKQMSQFLSGRERFVEDLFAEYKNINVKISSIKLIASKNKGHARVILNSLVDTKGRRVSVEPGGWNRFEITLSYNSRNQLKVIW</sequence>
<keyword evidence="8" id="KW-0723">Serine/threonine-protein kinase</keyword>
<evidence type="ECO:0000256" key="4">
    <source>
        <dbReference type="ARBA" id="ARBA00022777"/>
    </source>
</evidence>
<dbReference type="GO" id="GO:0005524">
    <property type="term" value="F:ATP binding"/>
    <property type="evidence" value="ECO:0007669"/>
    <property type="project" value="UniProtKB-KW"/>
</dbReference>
<keyword evidence="4 8" id="KW-0418">Kinase</keyword>
<dbReference type="InterPro" id="IPR050660">
    <property type="entry name" value="NEK_Ser/Thr_kinase"/>
</dbReference>
<keyword evidence="3" id="KW-0547">Nucleotide-binding</keyword>
<reference evidence="8" key="1">
    <citation type="submission" date="2018-06" db="EMBL/GenBank/DDBJ databases">
        <authorList>
            <person name="Zhirakovskaya E."/>
        </authorList>
    </citation>
    <scope>NUCLEOTIDE SEQUENCE</scope>
</reference>
<evidence type="ECO:0000256" key="2">
    <source>
        <dbReference type="ARBA" id="ARBA00022679"/>
    </source>
</evidence>
<evidence type="ECO:0000313" key="8">
    <source>
        <dbReference type="EMBL" id="VAW58943.1"/>
    </source>
</evidence>
<dbReference type="EMBL" id="UOFG01000054">
    <property type="protein sequence ID" value="VAW58943.1"/>
    <property type="molecule type" value="Genomic_DNA"/>
</dbReference>